<gene>
    <name evidence="1" type="ORF">E2C01_087512</name>
</gene>
<proteinExistence type="predicted"/>
<reference evidence="1 2" key="1">
    <citation type="submission" date="2019-05" db="EMBL/GenBank/DDBJ databases">
        <title>Another draft genome of Portunus trituberculatus and its Hox gene families provides insights of decapod evolution.</title>
        <authorList>
            <person name="Jeong J.-H."/>
            <person name="Song I."/>
            <person name="Kim S."/>
            <person name="Choi T."/>
            <person name="Kim D."/>
            <person name="Ryu S."/>
            <person name="Kim W."/>
        </authorList>
    </citation>
    <scope>NUCLEOTIDE SEQUENCE [LARGE SCALE GENOMIC DNA]</scope>
    <source>
        <tissue evidence="1">Muscle</tissue>
    </source>
</reference>
<organism evidence="1 2">
    <name type="scientific">Portunus trituberculatus</name>
    <name type="common">Swimming crab</name>
    <name type="synonym">Neptunus trituberculatus</name>
    <dbReference type="NCBI Taxonomy" id="210409"/>
    <lineage>
        <taxon>Eukaryota</taxon>
        <taxon>Metazoa</taxon>
        <taxon>Ecdysozoa</taxon>
        <taxon>Arthropoda</taxon>
        <taxon>Crustacea</taxon>
        <taxon>Multicrustacea</taxon>
        <taxon>Malacostraca</taxon>
        <taxon>Eumalacostraca</taxon>
        <taxon>Eucarida</taxon>
        <taxon>Decapoda</taxon>
        <taxon>Pleocyemata</taxon>
        <taxon>Brachyura</taxon>
        <taxon>Eubrachyura</taxon>
        <taxon>Portunoidea</taxon>
        <taxon>Portunidae</taxon>
        <taxon>Portuninae</taxon>
        <taxon>Portunus</taxon>
    </lineage>
</organism>
<comment type="caution">
    <text evidence="1">The sequence shown here is derived from an EMBL/GenBank/DDBJ whole genome shotgun (WGS) entry which is preliminary data.</text>
</comment>
<dbReference type="EMBL" id="VSRR010091258">
    <property type="protein sequence ID" value="MPC92423.1"/>
    <property type="molecule type" value="Genomic_DNA"/>
</dbReference>
<accession>A0A5B7JDJ8</accession>
<evidence type="ECO:0000313" key="2">
    <source>
        <dbReference type="Proteomes" id="UP000324222"/>
    </source>
</evidence>
<dbReference type="AlphaFoldDB" id="A0A5B7JDJ8"/>
<protein>
    <submittedName>
        <fullName evidence="1">Uncharacterized protein</fullName>
    </submittedName>
</protein>
<sequence>MTHRGGGYCGKDMTLGAAIYYTRRLVCMAALLFLHDEEAYLSQAARVSRPDGYWQHNDGVVLLLMWSLRGVSGGGTDEAGMEEG</sequence>
<evidence type="ECO:0000313" key="1">
    <source>
        <dbReference type="EMBL" id="MPC92423.1"/>
    </source>
</evidence>
<dbReference type="Proteomes" id="UP000324222">
    <property type="component" value="Unassembled WGS sequence"/>
</dbReference>
<keyword evidence="2" id="KW-1185">Reference proteome</keyword>
<name>A0A5B7JDJ8_PORTR</name>